<protein>
    <submittedName>
        <fullName evidence="2">Uncharacterized protein</fullName>
    </submittedName>
</protein>
<evidence type="ECO:0000313" key="3">
    <source>
        <dbReference type="Proteomes" id="UP000073492"/>
    </source>
</evidence>
<dbReference type="EMBL" id="LFZO01000079">
    <property type="protein sequence ID" value="KXT14542.1"/>
    <property type="molecule type" value="Genomic_DNA"/>
</dbReference>
<comment type="caution">
    <text evidence="2">The sequence shown here is derived from an EMBL/GenBank/DDBJ whole genome shotgun (WGS) entry which is preliminary data.</text>
</comment>
<dbReference type="OrthoDB" id="3641666at2759"/>
<evidence type="ECO:0000313" key="2">
    <source>
        <dbReference type="EMBL" id="KXT14542.1"/>
    </source>
</evidence>
<sequence>MDLHKSPSGHDSFSKQLATRHHPRNPPTTLTRTPLPNSPSQRSTRSQKQKKAMTVSATTAAIYVKHNNSRGEFVAKVDKQKLRLFSRHAARRCKSAPTRDRGCTEPNPFLVQQPAHLDVDIIPSLHIIVRGIEEYDEVNPSPPSITTIPTPTSPGTLGPSIGPDIKQAVDIYFTYFHIFVDRHRRGDLLHE</sequence>
<evidence type="ECO:0000256" key="1">
    <source>
        <dbReference type="SAM" id="MobiDB-lite"/>
    </source>
</evidence>
<proteinExistence type="predicted"/>
<reference evidence="2 3" key="1">
    <citation type="submission" date="2015-07" db="EMBL/GenBank/DDBJ databases">
        <title>Comparative genomics of the Sigatoka disease complex on banana suggests a link between parallel evolutionary changes in Pseudocercospora fijiensis and Pseudocercospora eumusae and increased virulence on the banana host.</title>
        <authorList>
            <person name="Chang T.-C."/>
            <person name="Salvucci A."/>
            <person name="Crous P.W."/>
            <person name="Stergiopoulos I."/>
        </authorList>
    </citation>
    <scope>NUCLEOTIDE SEQUENCE [LARGE SCALE GENOMIC DNA]</scope>
    <source>
        <strain evidence="2 3">CBS 116634</strain>
    </source>
</reference>
<dbReference type="AlphaFoldDB" id="A0A139IIZ6"/>
<feature type="region of interest" description="Disordered" evidence="1">
    <location>
        <begin position="1"/>
        <end position="54"/>
    </location>
</feature>
<feature type="compositionally biased region" description="Low complexity" evidence="1">
    <location>
        <begin position="27"/>
        <end position="40"/>
    </location>
</feature>
<organism evidence="2 3">
    <name type="scientific">Pseudocercospora musae</name>
    <dbReference type="NCBI Taxonomy" id="113226"/>
    <lineage>
        <taxon>Eukaryota</taxon>
        <taxon>Fungi</taxon>
        <taxon>Dikarya</taxon>
        <taxon>Ascomycota</taxon>
        <taxon>Pezizomycotina</taxon>
        <taxon>Dothideomycetes</taxon>
        <taxon>Dothideomycetidae</taxon>
        <taxon>Mycosphaerellales</taxon>
        <taxon>Mycosphaerellaceae</taxon>
        <taxon>Pseudocercospora</taxon>
    </lineage>
</organism>
<dbReference type="Proteomes" id="UP000073492">
    <property type="component" value="Unassembled WGS sequence"/>
</dbReference>
<keyword evidence="3" id="KW-1185">Reference proteome</keyword>
<accession>A0A139IIZ6</accession>
<name>A0A139IIZ6_9PEZI</name>
<gene>
    <name evidence="2" type="ORF">AC579_9110</name>
</gene>